<accession>A0AAV4ZK12</accession>
<reference evidence="2" key="1">
    <citation type="journal article" date="2016" name="Front. Microbiol.">
        <title>Genome Sequence of the Piezophilic, Mesophilic Sulfate-Reducing Bacterium Desulfovibrio indicus J2T.</title>
        <authorList>
            <person name="Cao J."/>
            <person name="Maignien L."/>
            <person name="Shao Z."/>
            <person name="Alain K."/>
            <person name="Jebbar M."/>
        </authorList>
    </citation>
    <scope>NUCLEOTIDE SEQUENCE</scope>
    <source>
        <strain evidence="2">DSM 16372</strain>
    </source>
</reference>
<organism evidence="2 3">
    <name type="scientific">Methylobacterium hispanicum</name>
    <dbReference type="NCBI Taxonomy" id="270350"/>
    <lineage>
        <taxon>Bacteria</taxon>
        <taxon>Pseudomonadati</taxon>
        <taxon>Pseudomonadota</taxon>
        <taxon>Alphaproteobacteria</taxon>
        <taxon>Hyphomicrobiales</taxon>
        <taxon>Methylobacteriaceae</taxon>
        <taxon>Methylobacterium</taxon>
    </lineage>
</organism>
<dbReference type="EMBL" id="BPQO01000006">
    <property type="protein sequence ID" value="GJD88181.1"/>
    <property type="molecule type" value="Genomic_DNA"/>
</dbReference>
<sequence>MALTPTPVTARFAAPALLKLGPPPALAAQAFDTLLDTSKARLLAEMAAAGIAYDVANVDSDPAVRVTRVAVHRTVLRRQMIDEAVAQTFLGSATGPMLDQRAADYMTVRRSIASEDPTLVLEPNVRPDDVPPLWTWQPYMEAAGILAAWYEDDESLRSSALLAWEALSVAGPKGAYAYHAGQAHPNVLVRGVGVYGPEDGFVPAGEVYVVVQSNLPGGVPSAGVLDAVARRLDAFFVIDETGAVRVRTARDAQSVRPLGAKVSVMANQPLTYGVAATLYIPAGADADALLAQARANLAAYEVSQQYSGVARTLSGLETALSCANADGLPTIPNVVVSQPPTDLAVAYNQIAILGDVSLTVEIV</sequence>
<evidence type="ECO:0000313" key="3">
    <source>
        <dbReference type="Proteomes" id="UP001055247"/>
    </source>
</evidence>
<dbReference type="AlphaFoldDB" id="A0AAV4ZK12"/>
<feature type="chain" id="PRO_5043865029" description="Baseplate protein J-like domain-containing protein" evidence="1">
    <location>
        <begin position="28"/>
        <end position="363"/>
    </location>
</feature>
<keyword evidence="1" id="KW-0732">Signal</keyword>
<dbReference type="Proteomes" id="UP001055247">
    <property type="component" value="Unassembled WGS sequence"/>
</dbReference>
<comment type="caution">
    <text evidence="2">The sequence shown here is derived from an EMBL/GenBank/DDBJ whole genome shotgun (WGS) entry which is preliminary data.</text>
</comment>
<feature type="signal peptide" evidence="1">
    <location>
        <begin position="1"/>
        <end position="27"/>
    </location>
</feature>
<proteinExistence type="predicted"/>
<evidence type="ECO:0000313" key="2">
    <source>
        <dbReference type="EMBL" id="GJD88181.1"/>
    </source>
</evidence>
<evidence type="ECO:0008006" key="4">
    <source>
        <dbReference type="Google" id="ProtNLM"/>
    </source>
</evidence>
<keyword evidence="3" id="KW-1185">Reference proteome</keyword>
<gene>
    <name evidence="2" type="ORF">BHAOGJBA_1694</name>
</gene>
<protein>
    <recommendedName>
        <fullName evidence="4">Baseplate protein J-like domain-containing protein</fullName>
    </recommendedName>
</protein>
<reference evidence="2" key="2">
    <citation type="submission" date="2021-08" db="EMBL/GenBank/DDBJ databases">
        <authorList>
            <person name="Tani A."/>
            <person name="Ola A."/>
            <person name="Ogura Y."/>
            <person name="Katsura K."/>
            <person name="Hayashi T."/>
        </authorList>
    </citation>
    <scope>NUCLEOTIDE SEQUENCE</scope>
    <source>
        <strain evidence="2">DSM 16372</strain>
    </source>
</reference>
<evidence type="ECO:0000256" key="1">
    <source>
        <dbReference type="SAM" id="SignalP"/>
    </source>
</evidence>
<name>A0AAV4ZK12_9HYPH</name>
<dbReference type="RefSeq" id="WP_066919534.1">
    <property type="nucleotide sequence ID" value="NZ_BPQO01000006.1"/>
</dbReference>